<comment type="cofactor">
    <cofactor evidence="7">
        <name>[2Fe-2S] cluster</name>
        <dbReference type="ChEBI" id="CHEBI:190135"/>
    </cofactor>
</comment>
<evidence type="ECO:0000313" key="12">
    <source>
        <dbReference type="Proteomes" id="UP000241222"/>
    </source>
</evidence>
<gene>
    <name evidence="11" type="ORF">C9I99_15810</name>
</gene>
<keyword evidence="6" id="KW-0411">Iron-sulfur</keyword>
<evidence type="ECO:0000256" key="6">
    <source>
        <dbReference type="ARBA" id="ARBA00023014"/>
    </source>
</evidence>
<dbReference type="OrthoDB" id="9815350at2"/>
<accession>A0A2T3IX49</accession>
<evidence type="ECO:0000256" key="3">
    <source>
        <dbReference type="ARBA" id="ARBA00022723"/>
    </source>
</evidence>
<keyword evidence="5" id="KW-0408">Iron</keyword>
<protein>
    <recommendedName>
        <fullName evidence="8">Bacterioferritin-associated ferredoxin</fullName>
    </recommendedName>
</protein>
<dbReference type="Proteomes" id="UP000241222">
    <property type="component" value="Unassembled WGS sequence"/>
</dbReference>
<dbReference type="InterPro" id="IPR052371">
    <property type="entry name" value="BFD-associated_ferredoxin"/>
</dbReference>
<evidence type="ECO:0000256" key="5">
    <source>
        <dbReference type="ARBA" id="ARBA00023004"/>
    </source>
</evidence>
<evidence type="ECO:0000256" key="4">
    <source>
        <dbReference type="ARBA" id="ARBA00022982"/>
    </source>
</evidence>
<dbReference type="PANTHER" id="PTHR37424:SF1">
    <property type="entry name" value="BACTERIOFERRITIN-ASSOCIATED FERREDOXIN"/>
    <property type="match status" value="1"/>
</dbReference>
<evidence type="ECO:0000256" key="1">
    <source>
        <dbReference type="ARBA" id="ARBA00022448"/>
    </source>
</evidence>
<name>A0A2T3IX49_9GAMM</name>
<keyword evidence="3" id="KW-0479">Metal-binding</keyword>
<dbReference type="AlphaFoldDB" id="A0A2T3IX49"/>
<comment type="similarity">
    <text evidence="9">Belongs to the Bfd family.</text>
</comment>
<comment type="caution">
    <text evidence="11">The sequence shown here is derived from an EMBL/GenBank/DDBJ whole genome shotgun (WGS) entry which is preliminary data.</text>
</comment>
<evidence type="ECO:0000256" key="2">
    <source>
        <dbReference type="ARBA" id="ARBA00022714"/>
    </source>
</evidence>
<dbReference type="GO" id="GO:0046872">
    <property type="term" value="F:metal ion binding"/>
    <property type="evidence" value="ECO:0007669"/>
    <property type="project" value="UniProtKB-KW"/>
</dbReference>
<keyword evidence="12" id="KW-1185">Reference proteome</keyword>
<dbReference type="NCBIfam" id="NF007803">
    <property type="entry name" value="PRK10509.1"/>
    <property type="match status" value="1"/>
</dbReference>
<dbReference type="InterPro" id="IPR007419">
    <property type="entry name" value="BFD-like_2Fe2S-bd_dom"/>
</dbReference>
<organism evidence="11 12">
    <name type="scientific">Photobacterium lutimaris</name>
    <dbReference type="NCBI Taxonomy" id="388278"/>
    <lineage>
        <taxon>Bacteria</taxon>
        <taxon>Pseudomonadati</taxon>
        <taxon>Pseudomonadota</taxon>
        <taxon>Gammaproteobacteria</taxon>
        <taxon>Vibrionales</taxon>
        <taxon>Vibrionaceae</taxon>
        <taxon>Photobacterium</taxon>
    </lineage>
</organism>
<evidence type="ECO:0000256" key="8">
    <source>
        <dbReference type="ARBA" id="ARBA00039386"/>
    </source>
</evidence>
<dbReference type="GO" id="GO:0051537">
    <property type="term" value="F:2 iron, 2 sulfur cluster binding"/>
    <property type="evidence" value="ECO:0007669"/>
    <property type="project" value="UniProtKB-KW"/>
</dbReference>
<dbReference type="EMBL" id="PYMH01000007">
    <property type="protein sequence ID" value="PSU33067.1"/>
    <property type="molecule type" value="Genomic_DNA"/>
</dbReference>
<dbReference type="RefSeq" id="WP_107349853.1">
    <property type="nucleotide sequence ID" value="NZ_PYMH01000007.1"/>
</dbReference>
<sequence length="62" mass="7006">MYICLCHGISDKKIMKLAEQYGISTIRGIRQVTPLGSQCGKCIRQAKEVLEQVTFIQYKKAS</sequence>
<dbReference type="Gene3D" id="1.10.10.1100">
    <property type="entry name" value="BFD-like [2Fe-2S]-binding domain"/>
    <property type="match status" value="1"/>
</dbReference>
<dbReference type="InterPro" id="IPR041854">
    <property type="entry name" value="BFD-like_2Fe2S-bd_dom_sf"/>
</dbReference>
<proteinExistence type="inferred from homology"/>
<evidence type="ECO:0000259" key="10">
    <source>
        <dbReference type="Pfam" id="PF04324"/>
    </source>
</evidence>
<dbReference type="PANTHER" id="PTHR37424">
    <property type="entry name" value="BACTERIOFERRITIN-ASSOCIATED FERREDOXIN"/>
    <property type="match status" value="1"/>
</dbReference>
<keyword evidence="4" id="KW-0249">Electron transport</keyword>
<evidence type="ECO:0000313" key="11">
    <source>
        <dbReference type="EMBL" id="PSU33067.1"/>
    </source>
</evidence>
<reference evidence="11 12" key="1">
    <citation type="submission" date="2018-03" db="EMBL/GenBank/DDBJ databases">
        <title>Whole genome sequencing of Histamine producing bacteria.</title>
        <authorList>
            <person name="Butler K."/>
        </authorList>
    </citation>
    <scope>NUCLEOTIDE SEQUENCE [LARGE SCALE GENOMIC DNA]</scope>
    <source>
        <strain evidence="11 12">JCM 13586</strain>
    </source>
</reference>
<feature type="domain" description="BFD-like [2Fe-2S]-binding" evidence="10">
    <location>
        <begin position="2"/>
        <end position="51"/>
    </location>
</feature>
<evidence type="ECO:0000256" key="9">
    <source>
        <dbReference type="ARBA" id="ARBA00046332"/>
    </source>
</evidence>
<evidence type="ECO:0000256" key="7">
    <source>
        <dbReference type="ARBA" id="ARBA00034078"/>
    </source>
</evidence>
<dbReference type="Pfam" id="PF04324">
    <property type="entry name" value="Fer2_BFD"/>
    <property type="match status" value="1"/>
</dbReference>
<keyword evidence="2" id="KW-0001">2Fe-2S</keyword>
<keyword evidence="1" id="KW-0813">Transport</keyword>